<keyword evidence="3" id="KW-0637">Prenyltransferase</keyword>
<dbReference type="Pfam" id="PF00432">
    <property type="entry name" value="Prenyltrans"/>
    <property type="match status" value="1"/>
</dbReference>
<dbReference type="AlphaFoldDB" id="A0AAV9IZU1"/>
<dbReference type="InterPro" id="IPR045089">
    <property type="entry name" value="PGGT1B-like"/>
</dbReference>
<dbReference type="EMBL" id="JANCYW010000013">
    <property type="protein sequence ID" value="KAK4537640.1"/>
    <property type="molecule type" value="Genomic_DNA"/>
</dbReference>
<sequence length="464" mass="51183">MGKDEDRDDQIPSRPSVYNSGDGEEVELCPALWSVCQRRVELGRRACASLLFAVPPLWACTPTGVEQRRVEDALLAEDGLRAVYYLQRAHQRGWRVRDAEEALQQWVRYFHADPSAERPLGLTFHSDRLFRERHLHFLGGILDGTRALPSEFLSLEASQTWIAYWVAHALDVLGRPLTAAEAQGIIKLCRASQSEHGGYGGGPGHVAHAAATYAAVSALCIAGTVDRGAHQVTQRGALTRWMKCDLALADGGGGRFRVSLNGEIDVRAVYCVLATASLLGVLDDDLCRGCVAFIDSLRSFDGAFGGEPLTESHGGYTYCAVASLRILRDAEWLTAAEFAALVAPARDWLTRRQLRFEGGFQGRTHKLVDSCYSFWLAAAARLCDAPFREPQLAHYILRYCQDVEHGGLRDKPHVPADLYHTCYALSGLSLTQSTNTEATLRPVHPAYNLTYDTLHANPFFSKPI</sequence>
<organism evidence="10 11">
    <name type="scientific">Cyanidium caldarium</name>
    <name type="common">Red alga</name>
    <dbReference type="NCBI Taxonomy" id="2771"/>
    <lineage>
        <taxon>Eukaryota</taxon>
        <taxon>Rhodophyta</taxon>
        <taxon>Bangiophyceae</taxon>
        <taxon>Cyanidiales</taxon>
        <taxon>Cyanidiaceae</taxon>
        <taxon>Cyanidium</taxon>
    </lineage>
</organism>
<feature type="domain" description="Prenyltransferase alpha-alpha toroid" evidence="9">
    <location>
        <begin position="129"/>
        <end position="449"/>
    </location>
</feature>
<evidence type="ECO:0000256" key="3">
    <source>
        <dbReference type="ARBA" id="ARBA00022602"/>
    </source>
</evidence>
<keyword evidence="11" id="KW-1185">Reference proteome</keyword>
<evidence type="ECO:0000313" key="10">
    <source>
        <dbReference type="EMBL" id="KAK4537640.1"/>
    </source>
</evidence>
<feature type="compositionally biased region" description="Basic and acidic residues" evidence="8">
    <location>
        <begin position="1"/>
        <end position="11"/>
    </location>
</feature>
<evidence type="ECO:0000256" key="2">
    <source>
        <dbReference type="ARBA" id="ARBA00010497"/>
    </source>
</evidence>
<dbReference type="GO" id="GO:0004660">
    <property type="term" value="F:protein farnesyltransferase activity"/>
    <property type="evidence" value="ECO:0007669"/>
    <property type="project" value="TreeGrafter"/>
</dbReference>
<feature type="region of interest" description="Disordered" evidence="8">
    <location>
        <begin position="1"/>
        <end position="23"/>
    </location>
</feature>
<evidence type="ECO:0000256" key="8">
    <source>
        <dbReference type="SAM" id="MobiDB-lite"/>
    </source>
</evidence>
<dbReference type="Gene3D" id="1.50.10.20">
    <property type="match status" value="1"/>
</dbReference>
<dbReference type="Proteomes" id="UP001301350">
    <property type="component" value="Unassembled WGS sequence"/>
</dbReference>
<keyword evidence="5" id="KW-0479">Metal-binding</keyword>
<dbReference type="GO" id="GO:0046872">
    <property type="term" value="F:metal ion binding"/>
    <property type="evidence" value="ECO:0007669"/>
    <property type="project" value="UniProtKB-KW"/>
</dbReference>
<comment type="caution">
    <text evidence="10">The sequence shown here is derived from an EMBL/GenBank/DDBJ whole genome shotgun (WGS) entry which is preliminary data.</text>
</comment>
<name>A0AAV9IZU1_CYACA</name>
<dbReference type="InterPro" id="IPR001330">
    <property type="entry name" value="Prenyltrans"/>
</dbReference>
<reference evidence="10 11" key="1">
    <citation type="submission" date="2022-07" db="EMBL/GenBank/DDBJ databases">
        <title>Genome-wide signatures of adaptation to extreme environments.</title>
        <authorList>
            <person name="Cho C.H."/>
            <person name="Yoon H.S."/>
        </authorList>
    </citation>
    <scope>NUCLEOTIDE SEQUENCE [LARGE SCALE GENOMIC DNA]</scope>
    <source>
        <strain evidence="10 11">DBV 063 E5</strain>
    </source>
</reference>
<comment type="cofactor">
    <cofactor evidence="1">
        <name>Zn(2+)</name>
        <dbReference type="ChEBI" id="CHEBI:29105"/>
    </cofactor>
</comment>
<accession>A0AAV9IZU1</accession>
<keyword evidence="4" id="KW-0808">Transferase</keyword>
<dbReference type="PANTHER" id="PTHR11774">
    <property type="entry name" value="GERANYLGERANYL TRANSFERASE TYPE BETA SUBUNIT"/>
    <property type="match status" value="1"/>
</dbReference>
<dbReference type="SUPFAM" id="SSF48239">
    <property type="entry name" value="Terpenoid cyclases/Protein prenyltransferases"/>
    <property type="match status" value="1"/>
</dbReference>
<proteinExistence type="inferred from homology"/>
<evidence type="ECO:0000256" key="6">
    <source>
        <dbReference type="ARBA" id="ARBA00022737"/>
    </source>
</evidence>
<evidence type="ECO:0000256" key="5">
    <source>
        <dbReference type="ARBA" id="ARBA00022723"/>
    </source>
</evidence>
<protein>
    <recommendedName>
        <fullName evidence="9">Prenyltransferase alpha-alpha toroid domain-containing protein</fullName>
    </recommendedName>
</protein>
<dbReference type="GO" id="GO:0005965">
    <property type="term" value="C:protein farnesyltransferase complex"/>
    <property type="evidence" value="ECO:0007669"/>
    <property type="project" value="TreeGrafter"/>
</dbReference>
<evidence type="ECO:0000313" key="11">
    <source>
        <dbReference type="Proteomes" id="UP001301350"/>
    </source>
</evidence>
<evidence type="ECO:0000256" key="4">
    <source>
        <dbReference type="ARBA" id="ARBA00022679"/>
    </source>
</evidence>
<dbReference type="PANTHER" id="PTHR11774:SF6">
    <property type="entry name" value="PROTEIN FARNESYLTRANSFERASE SUBUNIT BETA"/>
    <property type="match status" value="1"/>
</dbReference>
<comment type="similarity">
    <text evidence="2">Belongs to the protein prenyltransferase subunit beta family.</text>
</comment>
<evidence type="ECO:0000259" key="9">
    <source>
        <dbReference type="Pfam" id="PF00432"/>
    </source>
</evidence>
<evidence type="ECO:0000256" key="1">
    <source>
        <dbReference type="ARBA" id="ARBA00001947"/>
    </source>
</evidence>
<gene>
    <name evidence="10" type="ORF">CDCA_CDCA13G3665</name>
</gene>
<dbReference type="InterPro" id="IPR008930">
    <property type="entry name" value="Terpenoid_cyclase/PrenylTrfase"/>
</dbReference>
<evidence type="ECO:0000256" key="7">
    <source>
        <dbReference type="ARBA" id="ARBA00022833"/>
    </source>
</evidence>
<keyword evidence="7" id="KW-0862">Zinc</keyword>
<keyword evidence="6" id="KW-0677">Repeat</keyword>